<organism evidence="4 5">
    <name type="scientific">Stentor coeruleus</name>
    <dbReference type="NCBI Taxonomy" id="5963"/>
    <lineage>
        <taxon>Eukaryota</taxon>
        <taxon>Sar</taxon>
        <taxon>Alveolata</taxon>
        <taxon>Ciliophora</taxon>
        <taxon>Postciliodesmatophora</taxon>
        <taxon>Heterotrichea</taxon>
        <taxon>Heterotrichida</taxon>
        <taxon>Stentoridae</taxon>
        <taxon>Stentor</taxon>
    </lineage>
</organism>
<keyword evidence="5" id="KW-1185">Reference proteome</keyword>
<proteinExistence type="predicted"/>
<dbReference type="InterPro" id="IPR036322">
    <property type="entry name" value="WD40_repeat_dom_sf"/>
</dbReference>
<dbReference type="OrthoDB" id="414814at2759"/>
<dbReference type="AlphaFoldDB" id="A0A1R2BUC5"/>
<dbReference type="EMBL" id="MPUH01000431">
    <property type="protein sequence ID" value="OMJ80267.1"/>
    <property type="molecule type" value="Genomic_DNA"/>
</dbReference>
<dbReference type="Pfam" id="PF00400">
    <property type="entry name" value="WD40"/>
    <property type="match status" value="3"/>
</dbReference>
<dbReference type="Gene3D" id="2.130.10.10">
    <property type="entry name" value="YVTN repeat-like/Quinoprotein amine dehydrogenase"/>
    <property type="match status" value="2"/>
</dbReference>
<feature type="repeat" description="WD" evidence="3">
    <location>
        <begin position="178"/>
        <end position="209"/>
    </location>
</feature>
<sequence>MIKKINLKKSRKKKVENSPKFIGLHKSKEHKSLTPTKLEGKIALDTLDYMKQITSQVIKPLKDSGASQKLSIIKTPQKKIKTSPFSQNASKNQDNLRSKTKLKYSSEAKTPFKSFEKIYKLTPRNSLISNKSFINSSFRDEFSTRSNFEYLTNFKKNREGLSFVIKNSIEKFRLEYIISSHKNCINALAINNNWVFTASSDYTVKKWKLLPIFPSPYKEKEYLDGDIFKNNTVLFTHKRPVSCIAIKDNFLYSASNDGIIKQWTPDCEKTMKFIFPIKNFLMLRSYLLCSSYENIALIDNFTFRNIMNVYEKKTSCLGNFTDNQYFSGTKNGMLKLWDLRNSKYSQSIYSHSDSVTGIQNIDNIIITCSYDGYIKYWDLRNFKEVEKYYVDNEIERVLGFRNRVVTGGDGVRVWNGDERIMLYKGRCKDLIVEENIIYAAVDENIMVWSVESLGKG</sequence>
<dbReference type="PANTHER" id="PTHR22847">
    <property type="entry name" value="WD40 REPEAT PROTEIN"/>
    <property type="match status" value="1"/>
</dbReference>
<dbReference type="GO" id="GO:0048188">
    <property type="term" value="C:Set1C/COMPASS complex"/>
    <property type="evidence" value="ECO:0007669"/>
    <property type="project" value="TreeGrafter"/>
</dbReference>
<protein>
    <recommendedName>
        <fullName evidence="6">Anaphase-promoting complex subunit 4 WD40 domain-containing protein</fullName>
    </recommendedName>
</protein>
<dbReference type="InterPro" id="IPR001680">
    <property type="entry name" value="WD40_rpt"/>
</dbReference>
<reference evidence="4 5" key="1">
    <citation type="submission" date="2016-11" db="EMBL/GenBank/DDBJ databases">
        <title>The macronuclear genome of Stentor coeruleus: a giant cell with tiny introns.</title>
        <authorList>
            <person name="Slabodnick M."/>
            <person name="Ruby J.G."/>
            <person name="Reiff S.B."/>
            <person name="Swart E.C."/>
            <person name="Gosai S."/>
            <person name="Prabakaran S."/>
            <person name="Witkowska E."/>
            <person name="Larue G.E."/>
            <person name="Fisher S."/>
            <person name="Freeman R.M."/>
            <person name="Gunawardena J."/>
            <person name="Chu W."/>
            <person name="Stover N.A."/>
            <person name="Gregory B.D."/>
            <person name="Nowacki M."/>
            <person name="Derisi J."/>
            <person name="Roy S.W."/>
            <person name="Marshall W.F."/>
            <person name="Sood P."/>
        </authorList>
    </citation>
    <scope>NUCLEOTIDE SEQUENCE [LARGE SCALE GENOMIC DNA]</scope>
    <source>
        <strain evidence="4">WM001</strain>
    </source>
</reference>
<name>A0A1R2BUC5_9CILI</name>
<evidence type="ECO:0008006" key="6">
    <source>
        <dbReference type="Google" id="ProtNLM"/>
    </source>
</evidence>
<keyword evidence="1 3" id="KW-0853">WD repeat</keyword>
<dbReference type="PROSITE" id="PS50082">
    <property type="entry name" value="WD_REPEATS_2"/>
    <property type="match status" value="2"/>
</dbReference>
<comment type="caution">
    <text evidence="4">The sequence shown here is derived from an EMBL/GenBank/DDBJ whole genome shotgun (WGS) entry which is preliminary data.</text>
</comment>
<dbReference type="Proteomes" id="UP000187209">
    <property type="component" value="Unassembled WGS sequence"/>
</dbReference>
<feature type="repeat" description="WD" evidence="3">
    <location>
        <begin position="348"/>
        <end position="387"/>
    </location>
</feature>
<dbReference type="SMART" id="SM00320">
    <property type="entry name" value="WD40"/>
    <property type="match status" value="4"/>
</dbReference>
<gene>
    <name evidence="4" type="ORF">SteCoe_19525</name>
</gene>
<keyword evidence="2" id="KW-0677">Repeat</keyword>
<evidence type="ECO:0000256" key="2">
    <source>
        <dbReference type="ARBA" id="ARBA00022737"/>
    </source>
</evidence>
<evidence type="ECO:0000256" key="3">
    <source>
        <dbReference type="PROSITE-ProRule" id="PRU00221"/>
    </source>
</evidence>
<evidence type="ECO:0000313" key="5">
    <source>
        <dbReference type="Proteomes" id="UP000187209"/>
    </source>
</evidence>
<dbReference type="InterPro" id="IPR015943">
    <property type="entry name" value="WD40/YVTN_repeat-like_dom_sf"/>
</dbReference>
<dbReference type="SUPFAM" id="SSF50978">
    <property type="entry name" value="WD40 repeat-like"/>
    <property type="match status" value="1"/>
</dbReference>
<accession>A0A1R2BUC5</accession>
<evidence type="ECO:0000313" key="4">
    <source>
        <dbReference type="EMBL" id="OMJ80267.1"/>
    </source>
</evidence>
<evidence type="ECO:0000256" key="1">
    <source>
        <dbReference type="ARBA" id="ARBA00022574"/>
    </source>
</evidence>
<dbReference type="GO" id="GO:0042393">
    <property type="term" value="F:histone binding"/>
    <property type="evidence" value="ECO:0007669"/>
    <property type="project" value="TreeGrafter"/>
</dbReference>
<dbReference type="PANTHER" id="PTHR22847:SF637">
    <property type="entry name" value="WD REPEAT DOMAIN 5B"/>
    <property type="match status" value="1"/>
</dbReference>